<dbReference type="CDD" id="cd00082">
    <property type="entry name" value="HisKA"/>
    <property type="match status" value="1"/>
</dbReference>
<sequence>MFLASWTFEKRGACTVFFGHMLLSCLYAIFWLHYWPATYLTSFIGSTLLLSIEGCLMVSLRYILNESEAARQTTNQAIQQVKAAYEQQRQLNQLKNQFILNVNHELRTPLAAAYGYLELLLHLLEENGTLEKDAHSVYIKNALNYCEELTRLVNNVLDSMAIGNDNGQLQVETLNLLKSVEEVIQHFNTLGERQQSIQLEISRHLFVHANAQCLRHVLYNLLSNAFKYAPPQSQVRVSAHVEQGTGNVCICVKDAGPGIPPEEIPLLFGQFVRLQRDLGGLVRGSGLGLYISKHLVEVMGGRIWVESRGIPGEGSSFCFTLPGIGQQRCREKSSSYSEMAR</sequence>
<dbReference type="InterPro" id="IPR004358">
    <property type="entry name" value="Sig_transdc_His_kin-like_C"/>
</dbReference>
<keyword evidence="4" id="KW-0808">Transferase</keyword>
<accession>A0A455SQT5</accession>
<evidence type="ECO:0000256" key="2">
    <source>
        <dbReference type="ARBA" id="ARBA00012438"/>
    </source>
</evidence>
<dbReference type="Pfam" id="PF02518">
    <property type="entry name" value="HATPase_c"/>
    <property type="match status" value="1"/>
</dbReference>
<organism evidence="9">
    <name type="scientific">Thermosporothrix sp. COM3</name>
    <dbReference type="NCBI Taxonomy" id="2490863"/>
    <lineage>
        <taxon>Bacteria</taxon>
        <taxon>Bacillati</taxon>
        <taxon>Chloroflexota</taxon>
        <taxon>Ktedonobacteria</taxon>
        <taxon>Ktedonobacterales</taxon>
        <taxon>Thermosporotrichaceae</taxon>
        <taxon>Thermosporothrix</taxon>
    </lineage>
</organism>
<feature type="domain" description="Histidine kinase" evidence="8">
    <location>
        <begin position="101"/>
        <end position="325"/>
    </location>
</feature>
<dbReference type="InterPro" id="IPR003661">
    <property type="entry name" value="HisK_dim/P_dom"/>
</dbReference>
<dbReference type="SUPFAM" id="SSF47384">
    <property type="entry name" value="Homodimeric domain of signal transducing histidine kinase"/>
    <property type="match status" value="1"/>
</dbReference>
<protein>
    <recommendedName>
        <fullName evidence="2">histidine kinase</fullName>
        <ecNumber evidence="2">2.7.13.3</ecNumber>
    </recommendedName>
</protein>
<keyword evidence="6" id="KW-0902">Two-component regulatory system</keyword>
<dbReference type="PROSITE" id="PS50109">
    <property type="entry name" value="HIS_KIN"/>
    <property type="match status" value="1"/>
</dbReference>
<evidence type="ECO:0000256" key="1">
    <source>
        <dbReference type="ARBA" id="ARBA00000085"/>
    </source>
</evidence>
<evidence type="ECO:0000256" key="5">
    <source>
        <dbReference type="ARBA" id="ARBA00022777"/>
    </source>
</evidence>
<dbReference type="InterPro" id="IPR036890">
    <property type="entry name" value="HATPase_C_sf"/>
</dbReference>
<evidence type="ECO:0000313" key="9">
    <source>
        <dbReference type="EMBL" id="BBH89481.1"/>
    </source>
</evidence>
<dbReference type="SUPFAM" id="SSF55874">
    <property type="entry name" value="ATPase domain of HSP90 chaperone/DNA topoisomerase II/histidine kinase"/>
    <property type="match status" value="1"/>
</dbReference>
<name>A0A455SQT5_9CHLR</name>
<keyword evidence="3" id="KW-0597">Phosphoprotein</keyword>
<evidence type="ECO:0000256" key="3">
    <source>
        <dbReference type="ARBA" id="ARBA00022553"/>
    </source>
</evidence>
<dbReference type="InterPro" id="IPR036097">
    <property type="entry name" value="HisK_dim/P_sf"/>
</dbReference>
<dbReference type="Gene3D" id="3.30.565.10">
    <property type="entry name" value="Histidine kinase-like ATPase, C-terminal domain"/>
    <property type="match status" value="1"/>
</dbReference>
<evidence type="ECO:0000256" key="7">
    <source>
        <dbReference type="SAM" id="Phobius"/>
    </source>
</evidence>
<dbReference type="EC" id="2.7.13.3" evidence="2"/>
<dbReference type="EMBL" id="AP019376">
    <property type="protein sequence ID" value="BBH89481.1"/>
    <property type="molecule type" value="Genomic_DNA"/>
</dbReference>
<dbReference type="GO" id="GO:0000155">
    <property type="term" value="F:phosphorelay sensor kinase activity"/>
    <property type="evidence" value="ECO:0007669"/>
    <property type="project" value="InterPro"/>
</dbReference>
<evidence type="ECO:0000256" key="4">
    <source>
        <dbReference type="ARBA" id="ARBA00022679"/>
    </source>
</evidence>
<dbReference type="PRINTS" id="PR00344">
    <property type="entry name" value="BCTRLSENSOR"/>
</dbReference>
<proteinExistence type="predicted"/>
<keyword evidence="7" id="KW-0472">Membrane</keyword>
<evidence type="ECO:0000259" key="8">
    <source>
        <dbReference type="PROSITE" id="PS50109"/>
    </source>
</evidence>
<dbReference type="FunFam" id="3.30.565.10:FF:000006">
    <property type="entry name" value="Sensor histidine kinase WalK"/>
    <property type="match status" value="1"/>
</dbReference>
<reference evidence="9" key="1">
    <citation type="submission" date="2018-12" db="EMBL/GenBank/DDBJ databases">
        <title>Novel natural products biosynthetic potential of the class Ktedonobacteria.</title>
        <authorList>
            <person name="Zheng Y."/>
            <person name="Saitou A."/>
            <person name="Wang C.M."/>
            <person name="Toyoda A."/>
            <person name="Minakuchi Y."/>
            <person name="Sekiguchi Y."/>
            <person name="Ueda K."/>
            <person name="Takano H."/>
            <person name="Sakai Y."/>
            <person name="Yokota A."/>
            <person name="Yabe S."/>
        </authorList>
    </citation>
    <scope>NUCLEOTIDE SEQUENCE</scope>
    <source>
        <strain evidence="9">COM3</strain>
    </source>
</reference>
<dbReference type="PANTHER" id="PTHR43547:SF2">
    <property type="entry name" value="HYBRID SIGNAL TRANSDUCTION HISTIDINE KINASE C"/>
    <property type="match status" value="1"/>
</dbReference>
<gene>
    <name evidence="9" type="ORF">KTC_42320</name>
</gene>
<dbReference type="SMART" id="SM00388">
    <property type="entry name" value="HisKA"/>
    <property type="match status" value="1"/>
</dbReference>
<keyword evidence="7" id="KW-1133">Transmembrane helix</keyword>
<dbReference type="SMART" id="SM00387">
    <property type="entry name" value="HATPase_c"/>
    <property type="match status" value="1"/>
</dbReference>
<dbReference type="InterPro" id="IPR005467">
    <property type="entry name" value="His_kinase_dom"/>
</dbReference>
<dbReference type="PANTHER" id="PTHR43547">
    <property type="entry name" value="TWO-COMPONENT HISTIDINE KINASE"/>
    <property type="match status" value="1"/>
</dbReference>
<keyword evidence="7" id="KW-0812">Transmembrane</keyword>
<dbReference type="Gene3D" id="1.10.287.130">
    <property type="match status" value="1"/>
</dbReference>
<dbReference type="InterPro" id="IPR003594">
    <property type="entry name" value="HATPase_dom"/>
</dbReference>
<feature type="transmembrane region" description="Helical" evidence="7">
    <location>
        <begin position="12"/>
        <end position="34"/>
    </location>
</feature>
<comment type="catalytic activity">
    <reaction evidence="1">
        <text>ATP + protein L-histidine = ADP + protein N-phospho-L-histidine.</text>
        <dbReference type="EC" id="2.7.13.3"/>
    </reaction>
</comment>
<evidence type="ECO:0000256" key="6">
    <source>
        <dbReference type="ARBA" id="ARBA00023012"/>
    </source>
</evidence>
<keyword evidence="5" id="KW-0418">Kinase</keyword>
<dbReference type="Pfam" id="PF00512">
    <property type="entry name" value="HisKA"/>
    <property type="match status" value="1"/>
</dbReference>
<dbReference type="AlphaFoldDB" id="A0A455SQT5"/>